<dbReference type="InterPro" id="IPR021889">
    <property type="entry name" value="DUF3500"/>
</dbReference>
<organism evidence="2 3">
    <name type="scientific">Leucobacter chromiiresistens</name>
    <dbReference type="NCBI Taxonomy" id="1079994"/>
    <lineage>
        <taxon>Bacteria</taxon>
        <taxon>Bacillati</taxon>
        <taxon>Actinomycetota</taxon>
        <taxon>Actinomycetes</taxon>
        <taxon>Micrococcales</taxon>
        <taxon>Microbacteriaceae</taxon>
        <taxon>Leucobacter</taxon>
    </lineage>
</organism>
<proteinExistence type="predicted"/>
<gene>
    <name evidence="2" type="ORF">NS354_00910</name>
</gene>
<evidence type="ECO:0008006" key="4">
    <source>
        <dbReference type="Google" id="ProtNLM"/>
    </source>
</evidence>
<keyword evidence="3" id="KW-1185">Reference proteome</keyword>
<evidence type="ECO:0000256" key="1">
    <source>
        <dbReference type="SAM" id="MobiDB-lite"/>
    </source>
</evidence>
<evidence type="ECO:0000313" key="3">
    <source>
        <dbReference type="Proteomes" id="UP000070810"/>
    </source>
</evidence>
<sequence length="326" mass="36296">MSPRSQQYALRLLSTSLSPAGFALASYVMGLENVLAVDEGWTELYPGRPEHGRSRDPMMYFVTVFGEPGDAAWGWQFSGHHLVVHAWVERGAVVSLTPHFIGVNPSQAPALGRNELRPLRGEEIIAAEIVGRLTEAERQEAVFSPIAPSDILQQNRPLVDDEAVPLAPEAIYPSGVSSRQSRDFLGALGFTEEQAGRASDPPEILRHAESDPRSRGMRVAETDPGTQALVEELLTHYVDRFPRETHRRVFGWTPGDALPTDLRFAWAGEYERGVGRYYCFDSHAITIEFDNTQNRANHIHSALRSRKTDFASDILRAHYDAEHAKG</sequence>
<dbReference type="PANTHER" id="PTHR37489:SF1">
    <property type="entry name" value="DUF3500 DOMAIN-CONTAINING PROTEIN"/>
    <property type="match status" value="1"/>
</dbReference>
<dbReference type="Proteomes" id="UP000070810">
    <property type="component" value="Unassembled WGS sequence"/>
</dbReference>
<reference evidence="2 3" key="1">
    <citation type="journal article" date="2016" name="Front. Microbiol.">
        <title>Genomic Resource of Rice Seed Associated Bacteria.</title>
        <authorList>
            <person name="Midha S."/>
            <person name="Bansal K."/>
            <person name="Sharma S."/>
            <person name="Kumar N."/>
            <person name="Patil P.P."/>
            <person name="Chaudhry V."/>
            <person name="Patil P.B."/>
        </authorList>
    </citation>
    <scope>NUCLEOTIDE SEQUENCE [LARGE SCALE GENOMIC DNA]</scope>
    <source>
        <strain evidence="2 3">NS354</strain>
    </source>
</reference>
<evidence type="ECO:0000313" key="2">
    <source>
        <dbReference type="EMBL" id="KTR87290.1"/>
    </source>
</evidence>
<accession>A0A147ES97</accession>
<dbReference type="EMBL" id="LDRK01000006">
    <property type="protein sequence ID" value="KTR87290.1"/>
    <property type="molecule type" value="Genomic_DNA"/>
</dbReference>
<feature type="region of interest" description="Disordered" evidence="1">
    <location>
        <begin position="193"/>
        <end position="220"/>
    </location>
</feature>
<dbReference type="Pfam" id="PF12006">
    <property type="entry name" value="DUF3500"/>
    <property type="match status" value="1"/>
</dbReference>
<comment type="caution">
    <text evidence="2">The sequence shown here is derived from an EMBL/GenBank/DDBJ whole genome shotgun (WGS) entry which is preliminary data.</text>
</comment>
<name>A0A147ES97_9MICO</name>
<dbReference type="AlphaFoldDB" id="A0A147ES97"/>
<dbReference type="PATRIC" id="fig|1079994.3.peg.2124"/>
<feature type="compositionally biased region" description="Basic and acidic residues" evidence="1">
    <location>
        <begin position="203"/>
        <end position="220"/>
    </location>
</feature>
<dbReference type="PANTHER" id="PTHR37489">
    <property type="entry name" value="DUF3500 DOMAIN-CONTAINING PROTEIN"/>
    <property type="match status" value="1"/>
</dbReference>
<protein>
    <recommendedName>
        <fullName evidence="4">DUF3500 domain-containing protein</fullName>
    </recommendedName>
</protein>